<dbReference type="InterPro" id="IPR008254">
    <property type="entry name" value="Flavodoxin/NO_synth"/>
</dbReference>
<feature type="domain" description="Flavodoxin-like" evidence="2">
    <location>
        <begin position="35"/>
        <end position="223"/>
    </location>
</feature>
<organism evidence="3 4">
    <name type="scientific">Kwoniella europaea PYCC6329</name>
    <dbReference type="NCBI Taxonomy" id="1423913"/>
    <lineage>
        <taxon>Eukaryota</taxon>
        <taxon>Fungi</taxon>
        <taxon>Dikarya</taxon>
        <taxon>Basidiomycota</taxon>
        <taxon>Agaricomycotina</taxon>
        <taxon>Tremellomycetes</taxon>
        <taxon>Tremellales</taxon>
        <taxon>Cryptococcaceae</taxon>
        <taxon>Kwoniella</taxon>
    </lineage>
</organism>
<dbReference type="GO" id="GO:0003955">
    <property type="term" value="F:NAD(P)H dehydrogenase (quinone) activity"/>
    <property type="evidence" value="ECO:0007669"/>
    <property type="project" value="InterPro"/>
</dbReference>
<proteinExistence type="inferred from homology"/>
<comment type="similarity">
    <text evidence="1">Belongs to the WrbA family.</text>
</comment>
<evidence type="ECO:0000313" key="4">
    <source>
        <dbReference type="Proteomes" id="UP001358614"/>
    </source>
</evidence>
<dbReference type="SUPFAM" id="SSF52218">
    <property type="entry name" value="Flavoproteins"/>
    <property type="match status" value="1"/>
</dbReference>
<dbReference type="GeneID" id="91106825"/>
<dbReference type="RefSeq" id="XP_066087862.1">
    <property type="nucleotide sequence ID" value="XM_066231765.1"/>
</dbReference>
<keyword evidence="4" id="KW-1185">Reference proteome</keyword>
<dbReference type="NCBIfam" id="TIGR01755">
    <property type="entry name" value="flav_wrbA"/>
    <property type="match status" value="1"/>
</dbReference>
<accession>A0AAX4KWD9</accession>
<dbReference type="Pfam" id="PF03358">
    <property type="entry name" value="FMN_red"/>
    <property type="match status" value="1"/>
</dbReference>
<dbReference type="PROSITE" id="PS50902">
    <property type="entry name" value="FLAVODOXIN_LIKE"/>
    <property type="match status" value="1"/>
</dbReference>
<dbReference type="InterPro" id="IPR029039">
    <property type="entry name" value="Flavoprotein-like_sf"/>
</dbReference>
<dbReference type="Proteomes" id="UP001358614">
    <property type="component" value="Chromosome 3"/>
</dbReference>
<evidence type="ECO:0000256" key="1">
    <source>
        <dbReference type="ARBA" id="ARBA00006961"/>
    </source>
</evidence>
<sequence>MIFQPSSVGISTAAFNYKGVSRKSLRLIRSTQPIIAVVFYSTYGHIGALAEKVIEGAKSTGAIVKPYFIEETLPKEVLEKMYAGGSLNPKYPLATPEALKEADGIIIGAPTRYGRVPAQVSALFDRTGGLWATGGLVGKFVSMFTSTAGQHSGHETTITTTFPFFAHHGLVYVPIGYSNPLVGEIGSVQGGSPYGASTVVASDGHLQPTENDLAVAEHQGRYFSNFVATFVKGKTVA</sequence>
<evidence type="ECO:0000313" key="3">
    <source>
        <dbReference type="EMBL" id="WWD09895.1"/>
    </source>
</evidence>
<dbReference type="KEGG" id="ker:91106825"/>
<dbReference type="GO" id="GO:0010181">
    <property type="term" value="F:FMN binding"/>
    <property type="evidence" value="ECO:0007669"/>
    <property type="project" value="InterPro"/>
</dbReference>
<dbReference type="EMBL" id="CP144091">
    <property type="protein sequence ID" value="WWD09895.1"/>
    <property type="molecule type" value="Genomic_DNA"/>
</dbReference>
<protein>
    <submittedName>
        <fullName evidence="3">NAD(P)H:quinone oxidoreductase, type IV</fullName>
    </submittedName>
</protein>
<dbReference type="PANTHER" id="PTHR30546">
    <property type="entry name" value="FLAVODOXIN-RELATED PROTEIN WRBA-RELATED"/>
    <property type="match status" value="1"/>
</dbReference>
<dbReference type="Gene3D" id="3.40.50.360">
    <property type="match status" value="1"/>
</dbReference>
<evidence type="ECO:0000259" key="2">
    <source>
        <dbReference type="PROSITE" id="PS50902"/>
    </source>
</evidence>
<dbReference type="GO" id="GO:0016020">
    <property type="term" value="C:membrane"/>
    <property type="evidence" value="ECO:0007669"/>
    <property type="project" value="TreeGrafter"/>
</dbReference>
<gene>
    <name evidence="3" type="ORF">V865_008024</name>
</gene>
<dbReference type="FunFam" id="3.40.50.360:FF:000001">
    <property type="entry name" value="NAD(P)H dehydrogenase (Quinone) FQR1-like"/>
    <property type="match status" value="1"/>
</dbReference>
<name>A0AAX4KWD9_9TREE</name>
<reference evidence="3 4" key="1">
    <citation type="submission" date="2024-01" db="EMBL/GenBank/DDBJ databases">
        <title>Comparative genomics of Cryptococcus and Kwoniella reveals pathogenesis evolution and contrasting modes of karyotype evolution via chromosome fusion or intercentromeric recombination.</title>
        <authorList>
            <person name="Coelho M.A."/>
            <person name="David-Palma M."/>
            <person name="Shea T."/>
            <person name="Bowers K."/>
            <person name="McGinley-Smith S."/>
            <person name="Mohammad A.W."/>
            <person name="Gnirke A."/>
            <person name="Yurkov A.M."/>
            <person name="Nowrousian M."/>
            <person name="Sun S."/>
            <person name="Cuomo C.A."/>
            <person name="Heitman J."/>
        </authorList>
    </citation>
    <scope>NUCLEOTIDE SEQUENCE [LARGE SCALE GENOMIC DNA]</scope>
    <source>
        <strain evidence="3 4">PYCC6329</strain>
    </source>
</reference>
<dbReference type="InterPro" id="IPR010089">
    <property type="entry name" value="Flavoprotein_WrbA-like"/>
</dbReference>
<dbReference type="InterPro" id="IPR005025">
    <property type="entry name" value="FMN_Rdtase-like_dom"/>
</dbReference>
<dbReference type="NCBIfam" id="NF002999">
    <property type="entry name" value="PRK03767.1"/>
    <property type="match status" value="1"/>
</dbReference>
<dbReference type="AlphaFoldDB" id="A0AAX4KWD9"/>
<dbReference type="PANTHER" id="PTHR30546:SF23">
    <property type="entry name" value="FLAVOPROTEIN-LIKE PROTEIN YCP4-RELATED"/>
    <property type="match status" value="1"/>
</dbReference>